<dbReference type="STRING" id="1963862.B4O97_01350"/>
<keyword evidence="3" id="KW-1185">Reference proteome</keyword>
<sequence length="339" mass="38150">MNSYERMKTALEKGLPDRPPLFELSIANSVIQGLGCRDYFDVIDSLDLDGMTVNQVLYEKEDFPWIDPVKRIFKDNWGCRLALGEEPFPFLLDWPIRDVDDISRFSTPDPRDDGMLTLIPEFVRRYKGKKMIALLSRAVFATSWYLRGMENFLMDLVLYPDAAAELMEKVGRYYRELHSLAIEGGVDLIVLGDDYASKTGTIMSPVTFRHMILPGLSETVRNIKQKGGYCIKHTDGNVWAIIEDMVSTGADALGPLELEAGMNLAEVREKYGHRVAVMGNVEVDLLSRGAKEDIRREVEILLSRVSAKGGHIMSSGNSISNAVRPENYRYLVELTQSAG</sequence>
<dbReference type="Pfam" id="PF01208">
    <property type="entry name" value="URO-D"/>
    <property type="match status" value="1"/>
</dbReference>
<evidence type="ECO:0000259" key="1">
    <source>
        <dbReference type="Pfam" id="PF01208"/>
    </source>
</evidence>
<comment type="caution">
    <text evidence="2">The sequence shown here is derived from an EMBL/GenBank/DDBJ whole genome shotgun (WGS) entry which is preliminary data.</text>
</comment>
<dbReference type="Proteomes" id="UP000192343">
    <property type="component" value="Unassembled WGS sequence"/>
</dbReference>
<dbReference type="RefSeq" id="WP_083047550.1">
    <property type="nucleotide sequence ID" value="NZ_MWQY01000001.1"/>
</dbReference>
<dbReference type="AlphaFoldDB" id="A0A1Y1S385"/>
<accession>A0A1Y1S385</accession>
<dbReference type="InterPro" id="IPR000257">
    <property type="entry name" value="Uroporphyrinogen_deCOase"/>
</dbReference>
<dbReference type="InterPro" id="IPR052024">
    <property type="entry name" value="Methanogen_methyltrans"/>
</dbReference>
<dbReference type="InterPro" id="IPR038071">
    <property type="entry name" value="UROD/MetE-like_sf"/>
</dbReference>
<dbReference type="OrthoDB" id="161361at2"/>
<gene>
    <name evidence="2" type="ORF">B4O97_01350</name>
</gene>
<feature type="domain" description="Uroporphyrinogen decarboxylase (URO-D)" evidence="1">
    <location>
        <begin position="77"/>
        <end position="336"/>
    </location>
</feature>
<dbReference type="GO" id="GO:0006779">
    <property type="term" value="P:porphyrin-containing compound biosynthetic process"/>
    <property type="evidence" value="ECO:0007669"/>
    <property type="project" value="InterPro"/>
</dbReference>
<dbReference type="Gene3D" id="3.20.20.210">
    <property type="match status" value="1"/>
</dbReference>
<reference evidence="2 3" key="1">
    <citation type="submission" date="2017-03" db="EMBL/GenBank/DDBJ databases">
        <title>Draft Genome sequence of Marispirochaeta sp. strain JC444.</title>
        <authorList>
            <person name="Shivani Y."/>
            <person name="Subhash Y."/>
            <person name="Sasikala C."/>
            <person name="Ramana C."/>
        </authorList>
    </citation>
    <scope>NUCLEOTIDE SEQUENCE [LARGE SCALE GENOMIC DNA]</scope>
    <source>
        <strain evidence="2 3">JC444</strain>
    </source>
</reference>
<dbReference type="EMBL" id="MWQY01000001">
    <property type="protein sequence ID" value="ORC38431.1"/>
    <property type="molecule type" value="Genomic_DNA"/>
</dbReference>
<dbReference type="PANTHER" id="PTHR47099">
    <property type="entry name" value="METHYLCOBAMIDE:COM METHYLTRANSFERASE MTBA"/>
    <property type="match status" value="1"/>
</dbReference>
<dbReference type="GO" id="GO:0004853">
    <property type="term" value="F:uroporphyrinogen decarboxylase activity"/>
    <property type="evidence" value="ECO:0007669"/>
    <property type="project" value="InterPro"/>
</dbReference>
<name>A0A1Y1S385_9SPIO</name>
<evidence type="ECO:0000313" key="2">
    <source>
        <dbReference type="EMBL" id="ORC38431.1"/>
    </source>
</evidence>
<protein>
    <recommendedName>
        <fullName evidence="1">Uroporphyrinogen decarboxylase (URO-D) domain-containing protein</fullName>
    </recommendedName>
</protein>
<evidence type="ECO:0000313" key="3">
    <source>
        <dbReference type="Proteomes" id="UP000192343"/>
    </source>
</evidence>
<organism evidence="2 3">
    <name type="scientific">Marispirochaeta aestuarii</name>
    <dbReference type="NCBI Taxonomy" id="1963862"/>
    <lineage>
        <taxon>Bacteria</taxon>
        <taxon>Pseudomonadati</taxon>
        <taxon>Spirochaetota</taxon>
        <taxon>Spirochaetia</taxon>
        <taxon>Spirochaetales</taxon>
        <taxon>Spirochaetaceae</taxon>
        <taxon>Marispirochaeta</taxon>
    </lineage>
</organism>
<proteinExistence type="predicted"/>
<dbReference type="PANTHER" id="PTHR47099:SF1">
    <property type="entry name" value="METHYLCOBAMIDE:COM METHYLTRANSFERASE MTBA"/>
    <property type="match status" value="1"/>
</dbReference>
<dbReference type="SUPFAM" id="SSF51726">
    <property type="entry name" value="UROD/MetE-like"/>
    <property type="match status" value="1"/>
</dbReference>